<dbReference type="RefSeq" id="WP_189771713.1">
    <property type="nucleotide sequence ID" value="NZ_BNCK01000006.1"/>
</dbReference>
<gene>
    <name evidence="1" type="ORF">GCM10017161_27680</name>
</gene>
<sequence>MKILYGIQATGNGHISRSRVMAKYLKQHKVDVTYLFSGREQEKLFDMEIFGDYLYRRGLTFSTSAGQMNYVKTLFTNNVFGFIRDIYSLDVSEYDLVITDFEPITAWAAKRQGVKSLAIGHQYAFGPNTPVAGETYIARKIMQHFAPAEQSFGLHWSKFDENVLPPIIDVELEKTENNGPILVYLPFEDQHYVTEVLNEFPEFHFVQYSQELDNSQLGNVDLRKTCYEGFKADLKRASGVICNSGFELNSECIHLGIPILTKPISGQMEQESNALALKQLGLGEIMSDIEPNRIEHWLKHLPTQPRRKTPDVAKEIVNWLVNEPKASAGEFSQKLWRSS</sequence>
<dbReference type="Proteomes" id="UP000623842">
    <property type="component" value="Unassembled WGS sequence"/>
</dbReference>
<dbReference type="NCBIfam" id="TIGR00661">
    <property type="entry name" value="MJ1255"/>
    <property type="match status" value="1"/>
</dbReference>
<comment type="caution">
    <text evidence="1">The sequence shown here is derived from an EMBL/GenBank/DDBJ whole genome shotgun (WGS) entry which is preliminary data.</text>
</comment>
<keyword evidence="2" id="KW-1185">Reference proteome</keyword>
<dbReference type="Gene3D" id="3.40.50.2000">
    <property type="entry name" value="Glycogen Phosphorylase B"/>
    <property type="match status" value="1"/>
</dbReference>
<proteinExistence type="predicted"/>
<protein>
    <submittedName>
        <fullName evidence="1">Glycosyl transferase</fullName>
    </submittedName>
</protein>
<dbReference type="AlphaFoldDB" id="A0A919EN45"/>
<reference evidence="1" key="2">
    <citation type="submission" date="2020-09" db="EMBL/GenBank/DDBJ databases">
        <authorList>
            <person name="Sun Q."/>
            <person name="Kim S."/>
        </authorList>
    </citation>
    <scope>NUCLEOTIDE SEQUENCE</scope>
    <source>
        <strain evidence="1">KCTC 42731</strain>
    </source>
</reference>
<accession>A0A919EN45</accession>
<organism evidence="1 2">
    <name type="scientific">Thalassotalea marina</name>
    <dbReference type="NCBI Taxonomy" id="1673741"/>
    <lineage>
        <taxon>Bacteria</taxon>
        <taxon>Pseudomonadati</taxon>
        <taxon>Pseudomonadota</taxon>
        <taxon>Gammaproteobacteria</taxon>
        <taxon>Alteromonadales</taxon>
        <taxon>Colwelliaceae</taxon>
        <taxon>Thalassotalea</taxon>
    </lineage>
</organism>
<dbReference type="SUPFAM" id="SSF53756">
    <property type="entry name" value="UDP-Glycosyltransferase/glycogen phosphorylase"/>
    <property type="match status" value="1"/>
</dbReference>
<name>A0A919EN45_9GAMM</name>
<dbReference type="GO" id="GO:0016740">
    <property type="term" value="F:transferase activity"/>
    <property type="evidence" value="ECO:0007669"/>
    <property type="project" value="UniProtKB-KW"/>
</dbReference>
<dbReference type="InterPro" id="IPR005262">
    <property type="entry name" value="MJ1255-like"/>
</dbReference>
<evidence type="ECO:0000313" key="2">
    <source>
        <dbReference type="Proteomes" id="UP000623842"/>
    </source>
</evidence>
<reference evidence="1" key="1">
    <citation type="journal article" date="2014" name="Int. J. Syst. Evol. Microbiol.">
        <title>Complete genome sequence of Corynebacterium casei LMG S-19264T (=DSM 44701T), isolated from a smear-ripened cheese.</title>
        <authorList>
            <consortium name="US DOE Joint Genome Institute (JGI-PGF)"/>
            <person name="Walter F."/>
            <person name="Albersmeier A."/>
            <person name="Kalinowski J."/>
            <person name="Ruckert C."/>
        </authorList>
    </citation>
    <scope>NUCLEOTIDE SEQUENCE</scope>
    <source>
        <strain evidence="1">KCTC 42731</strain>
    </source>
</reference>
<keyword evidence="1" id="KW-0808">Transferase</keyword>
<dbReference type="Pfam" id="PF13528">
    <property type="entry name" value="Glyco_trans_1_3"/>
    <property type="match status" value="1"/>
</dbReference>
<dbReference type="EMBL" id="BNCK01000006">
    <property type="protein sequence ID" value="GHF97853.1"/>
    <property type="molecule type" value="Genomic_DNA"/>
</dbReference>
<evidence type="ECO:0000313" key="1">
    <source>
        <dbReference type="EMBL" id="GHF97853.1"/>
    </source>
</evidence>